<organism evidence="1 2">
    <name type="scientific">Streptomyces angustmyceticus</name>
    <dbReference type="NCBI Taxonomy" id="285578"/>
    <lineage>
        <taxon>Bacteria</taxon>
        <taxon>Bacillati</taxon>
        <taxon>Actinomycetota</taxon>
        <taxon>Actinomycetes</taxon>
        <taxon>Kitasatosporales</taxon>
        <taxon>Streptomycetaceae</taxon>
        <taxon>Streptomyces</taxon>
    </lineage>
</organism>
<dbReference type="RefSeq" id="WP_086718691.1">
    <property type="nucleotide sequence ID" value="NZ_BLAG01000004.1"/>
</dbReference>
<proteinExistence type="predicted"/>
<dbReference type="Proteomes" id="UP000325598">
    <property type="component" value="Unassembled WGS sequence"/>
</dbReference>
<dbReference type="GeneID" id="96749691"/>
<dbReference type="AlphaFoldDB" id="A0A5J4L528"/>
<reference evidence="1 2" key="1">
    <citation type="submission" date="2019-10" db="EMBL/GenBank/DDBJ databases">
        <title>Whole genome shotgun sequence of Streptomyces angustmyceticus NBRC 3934.</title>
        <authorList>
            <person name="Hosoyama A."/>
            <person name="Ichikawa N."/>
            <person name="Kimura A."/>
            <person name="Kitahashi Y."/>
            <person name="Komaki H."/>
            <person name="Uohara A."/>
        </authorList>
    </citation>
    <scope>NUCLEOTIDE SEQUENCE [LARGE SCALE GENOMIC DNA]</scope>
    <source>
        <strain evidence="1 2">NBRC 3934</strain>
    </source>
</reference>
<comment type="caution">
    <text evidence="1">The sequence shown here is derived from an EMBL/GenBank/DDBJ whole genome shotgun (WGS) entry which is preliminary data.</text>
</comment>
<accession>A0A5J4L528</accession>
<evidence type="ECO:0000313" key="1">
    <source>
        <dbReference type="EMBL" id="GES27914.1"/>
    </source>
</evidence>
<sequence length="59" mass="6096">MNLKDDAADTAAQALSKVFDQLDNGRPDPADVSAANLAMGVADVFGVTAQDYADRLAPS</sequence>
<gene>
    <name evidence="1" type="ORF">San01_04010</name>
</gene>
<dbReference type="EMBL" id="BLAG01000004">
    <property type="protein sequence ID" value="GES27914.1"/>
    <property type="molecule type" value="Genomic_DNA"/>
</dbReference>
<keyword evidence="2" id="KW-1185">Reference proteome</keyword>
<name>A0A5J4L528_9ACTN</name>
<evidence type="ECO:0000313" key="2">
    <source>
        <dbReference type="Proteomes" id="UP000325598"/>
    </source>
</evidence>
<protein>
    <submittedName>
        <fullName evidence="1">Uncharacterized protein</fullName>
    </submittedName>
</protein>